<organism evidence="6 7">
    <name type="scientific">Malassezia globosa (strain ATCC MYA-4612 / CBS 7966)</name>
    <name type="common">Dandruff-associated fungus</name>
    <dbReference type="NCBI Taxonomy" id="425265"/>
    <lineage>
        <taxon>Eukaryota</taxon>
        <taxon>Fungi</taxon>
        <taxon>Dikarya</taxon>
        <taxon>Basidiomycota</taxon>
        <taxon>Ustilaginomycotina</taxon>
        <taxon>Malasseziomycetes</taxon>
        <taxon>Malasseziales</taxon>
        <taxon>Malasseziaceae</taxon>
        <taxon>Malassezia</taxon>
    </lineage>
</organism>
<evidence type="ECO:0000256" key="2">
    <source>
        <dbReference type="ARBA" id="ARBA00022692"/>
    </source>
</evidence>
<dbReference type="Pfam" id="PF01124">
    <property type="entry name" value="MAPEG"/>
    <property type="match status" value="1"/>
</dbReference>
<dbReference type="GO" id="GO:0016020">
    <property type="term" value="C:membrane"/>
    <property type="evidence" value="ECO:0007669"/>
    <property type="project" value="UniProtKB-SubCell"/>
</dbReference>
<comment type="subcellular location">
    <subcellularLocation>
        <location evidence="1">Membrane</location>
    </subcellularLocation>
</comment>
<keyword evidence="4 5" id="KW-0472">Membrane</keyword>
<dbReference type="InterPro" id="IPR001129">
    <property type="entry name" value="Membr-assoc_MAPEG"/>
</dbReference>
<dbReference type="VEuPathDB" id="FungiDB:MGL_3441"/>
<dbReference type="PANTHER" id="PTHR35371:SF1">
    <property type="entry name" value="BLR7753 PROTEIN"/>
    <property type="match status" value="1"/>
</dbReference>
<evidence type="ECO:0000313" key="7">
    <source>
        <dbReference type="Proteomes" id="UP000008837"/>
    </source>
</evidence>
<feature type="transmembrane region" description="Helical" evidence="5">
    <location>
        <begin position="20"/>
        <end position="39"/>
    </location>
</feature>
<dbReference type="GeneID" id="5853713"/>
<evidence type="ECO:0000313" key="6">
    <source>
        <dbReference type="EMBL" id="EDP42192.1"/>
    </source>
</evidence>
<dbReference type="OrthoDB" id="2122304at2759"/>
<comment type="caution">
    <text evidence="6">The sequence shown here is derived from an EMBL/GenBank/DDBJ whole genome shotgun (WGS) entry which is preliminary data.</text>
</comment>
<dbReference type="EMBL" id="AAYY01000013">
    <property type="protein sequence ID" value="EDP42192.1"/>
    <property type="molecule type" value="Genomic_DNA"/>
</dbReference>
<dbReference type="OMA" id="HWYTIYL"/>
<evidence type="ECO:0000256" key="5">
    <source>
        <dbReference type="SAM" id="Phobius"/>
    </source>
</evidence>
<protein>
    <submittedName>
        <fullName evidence="6">Uncharacterized protein</fullName>
    </submittedName>
</protein>
<keyword evidence="3 5" id="KW-1133">Transmembrane helix</keyword>
<feature type="transmembrane region" description="Helical" evidence="5">
    <location>
        <begin position="116"/>
        <end position="137"/>
    </location>
</feature>
<keyword evidence="7" id="KW-1185">Reference proteome</keyword>
<dbReference type="Gene3D" id="1.20.120.550">
    <property type="entry name" value="Membrane associated eicosanoid/glutathione metabolism-like domain"/>
    <property type="match status" value="1"/>
</dbReference>
<feature type="transmembrane region" description="Helical" evidence="5">
    <location>
        <begin position="149"/>
        <end position="170"/>
    </location>
</feature>
<dbReference type="SUPFAM" id="SSF161084">
    <property type="entry name" value="MAPEG domain-like"/>
    <property type="match status" value="1"/>
</dbReference>
<accession>A8Q999</accession>
<dbReference type="InterPro" id="IPR023352">
    <property type="entry name" value="MAPEG-like_dom_sf"/>
</dbReference>
<dbReference type="AlphaFoldDB" id="A8Q999"/>
<sequence length="180" mass="20427">MPSALVNALSALFFDVSSPNYSLLALPAMYMITILPHWYSIALSMFYNGEWANENPRAFVTRLAARPILGDKKSQHTPLERKILRCQACQQNGFENMPIFGLALLCGILADLPGYLMNMMATLFILSRVLYTLAYVLSDSRSMSYIRTICFVGQVALYMRFFMQAAWSVAGRDQTHRWGF</sequence>
<keyword evidence="2 5" id="KW-0812">Transmembrane</keyword>
<evidence type="ECO:0000256" key="4">
    <source>
        <dbReference type="ARBA" id="ARBA00023136"/>
    </source>
</evidence>
<dbReference type="Proteomes" id="UP000008837">
    <property type="component" value="Unassembled WGS sequence"/>
</dbReference>
<evidence type="ECO:0000256" key="3">
    <source>
        <dbReference type="ARBA" id="ARBA00022989"/>
    </source>
</evidence>
<dbReference type="PANTHER" id="PTHR35371">
    <property type="entry name" value="INNER MEMBRANE PROTEIN"/>
    <property type="match status" value="1"/>
</dbReference>
<evidence type="ECO:0000256" key="1">
    <source>
        <dbReference type="ARBA" id="ARBA00004370"/>
    </source>
</evidence>
<gene>
    <name evidence="6" type="ORF">MGL_3441</name>
</gene>
<dbReference type="InParanoid" id="A8Q999"/>
<dbReference type="RefSeq" id="XP_001729406.1">
    <property type="nucleotide sequence ID" value="XM_001729354.1"/>
</dbReference>
<name>A8Q999_MALGO</name>
<dbReference type="KEGG" id="mgl:MGL_3441"/>
<reference evidence="6 7" key="1">
    <citation type="journal article" date="2007" name="Proc. Natl. Acad. Sci. U.S.A.">
        <title>Dandruff-associated Malassezia genomes reveal convergent and divergent virulence traits shared with plant and human fungal pathogens.</title>
        <authorList>
            <person name="Xu J."/>
            <person name="Saunders C.W."/>
            <person name="Hu P."/>
            <person name="Grant R.A."/>
            <person name="Boekhout T."/>
            <person name="Kuramae E.E."/>
            <person name="Kronstad J.W."/>
            <person name="Deangelis Y.M."/>
            <person name="Reeder N.L."/>
            <person name="Johnstone K.R."/>
            <person name="Leland M."/>
            <person name="Fieno A.M."/>
            <person name="Begley W.M."/>
            <person name="Sun Y."/>
            <person name="Lacey M.P."/>
            <person name="Chaudhary T."/>
            <person name="Keough T."/>
            <person name="Chu L."/>
            <person name="Sears R."/>
            <person name="Yuan B."/>
            <person name="Dawson T.L.Jr."/>
        </authorList>
    </citation>
    <scope>NUCLEOTIDE SEQUENCE [LARGE SCALE GENOMIC DNA]</scope>
    <source>
        <strain evidence="7">ATCC MYA-4612 / CBS 7966</strain>
    </source>
</reference>
<proteinExistence type="predicted"/>